<organism evidence="3 4">
    <name type="scientific">Ficus carica</name>
    <name type="common">Common fig</name>
    <dbReference type="NCBI Taxonomy" id="3494"/>
    <lineage>
        <taxon>Eukaryota</taxon>
        <taxon>Viridiplantae</taxon>
        <taxon>Streptophyta</taxon>
        <taxon>Embryophyta</taxon>
        <taxon>Tracheophyta</taxon>
        <taxon>Spermatophyta</taxon>
        <taxon>Magnoliopsida</taxon>
        <taxon>eudicotyledons</taxon>
        <taxon>Gunneridae</taxon>
        <taxon>Pentapetalae</taxon>
        <taxon>rosids</taxon>
        <taxon>fabids</taxon>
        <taxon>Rosales</taxon>
        <taxon>Moraceae</taxon>
        <taxon>Ficeae</taxon>
        <taxon>Ficus</taxon>
    </lineage>
</organism>
<name>A0AA88DJF0_FICCA</name>
<protein>
    <recommendedName>
        <fullName evidence="2">Myb-like domain-containing protein</fullName>
    </recommendedName>
</protein>
<gene>
    <name evidence="3" type="ORF">TIFTF001_019484</name>
</gene>
<feature type="compositionally biased region" description="Acidic residues" evidence="1">
    <location>
        <begin position="139"/>
        <end position="159"/>
    </location>
</feature>
<dbReference type="Pfam" id="PF13837">
    <property type="entry name" value="Myb_DNA-bind_4"/>
    <property type="match status" value="1"/>
</dbReference>
<proteinExistence type="predicted"/>
<dbReference type="AlphaFoldDB" id="A0AA88DJF0"/>
<evidence type="ECO:0000313" key="4">
    <source>
        <dbReference type="Proteomes" id="UP001187192"/>
    </source>
</evidence>
<feature type="domain" description="Myb-like" evidence="2">
    <location>
        <begin position="18"/>
        <end position="81"/>
    </location>
</feature>
<comment type="caution">
    <text evidence="3">The sequence shown here is derived from an EMBL/GenBank/DDBJ whole genome shotgun (WGS) entry which is preliminary data.</text>
</comment>
<dbReference type="PROSITE" id="PS50090">
    <property type="entry name" value="MYB_LIKE"/>
    <property type="match status" value="1"/>
</dbReference>
<feature type="compositionally biased region" description="Basic and acidic residues" evidence="1">
    <location>
        <begin position="127"/>
        <end position="138"/>
    </location>
</feature>
<dbReference type="GO" id="GO:0005634">
    <property type="term" value="C:nucleus"/>
    <property type="evidence" value="ECO:0007669"/>
    <property type="project" value="EnsemblPlants"/>
</dbReference>
<feature type="region of interest" description="Disordered" evidence="1">
    <location>
        <begin position="127"/>
        <end position="161"/>
    </location>
</feature>
<dbReference type="PANTHER" id="PTHR31307:SF3">
    <property type="entry name" value="HOMEODOMAIN-LIKE SUPERFAMILY PROTEIN"/>
    <property type="match status" value="1"/>
</dbReference>
<dbReference type="InterPro" id="IPR001005">
    <property type="entry name" value="SANT/Myb"/>
</dbReference>
<accession>A0AA88DJF0</accession>
<dbReference type="InterPro" id="IPR044823">
    <property type="entry name" value="ASIL1/2-like"/>
</dbReference>
<dbReference type="Gene3D" id="1.10.10.60">
    <property type="entry name" value="Homeodomain-like"/>
    <property type="match status" value="1"/>
</dbReference>
<reference evidence="3" key="1">
    <citation type="submission" date="2023-07" db="EMBL/GenBank/DDBJ databases">
        <title>draft genome sequence of fig (Ficus carica).</title>
        <authorList>
            <person name="Takahashi T."/>
            <person name="Nishimura K."/>
        </authorList>
    </citation>
    <scope>NUCLEOTIDE SEQUENCE</scope>
</reference>
<dbReference type="PANTHER" id="PTHR31307">
    <property type="entry name" value="TRIHELIX TRANSCRIPTION FACTOR ASIL2"/>
    <property type="match status" value="1"/>
</dbReference>
<dbReference type="Gramene" id="FCD_00000298-RA">
    <property type="protein sequence ID" value="FCD_00000298-RA:cds"/>
    <property type="gene ID" value="FCD_00000298"/>
</dbReference>
<sequence>MSSSPEPTTTGKKAQPIPWTHEETVHLIESYQQKWYSLNRGQLKSPQWEEVAVTVAARCGYDFSHPSKSALQCRHKMEKLRQRFHRLRLSHPLSSSSAAHSSPSWPYFDLMDRLLRGPFPLSACPLDYHDGDREHNSDNDDLAEDDEENDNGDDEEENESCFTKSRSINYILRKPTIVNRFAVAKGKLGIGRKCADNGASRAFWEEPAAKRPRNDGGRESVLGLAREIRAFSERIVGVESMKMEMMKVTEKWRIEMESKRLEMILRSQHKIVDSIAKAFGSSSPNRLNVAKEEI</sequence>
<dbReference type="GO" id="GO:0009755">
    <property type="term" value="P:hormone-mediated signaling pathway"/>
    <property type="evidence" value="ECO:0007669"/>
    <property type="project" value="EnsemblPlants"/>
</dbReference>
<keyword evidence="4" id="KW-1185">Reference proteome</keyword>
<dbReference type="GO" id="GO:0009651">
    <property type="term" value="P:response to salt stress"/>
    <property type="evidence" value="ECO:0007669"/>
    <property type="project" value="EnsemblPlants"/>
</dbReference>
<dbReference type="GO" id="GO:0010555">
    <property type="term" value="P:response to mannitol"/>
    <property type="evidence" value="ECO:0007669"/>
    <property type="project" value="EnsemblPlants"/>
</dbReference>
<dbReference type="FunFam" id="1.10.10.60:FF:000152">
    <property type="entry name" value="Trihelix transcription factor ASIL2"/>
    <property type="match status" value="1"/>
</dbReference>
<evidence type="ECO:0000259" key="2">
    <source>
        <dbReference type="PROSITE" id="PS50090"/>
    </source>
</evidence>
<dbReference type="EMBL" id="BTGU01000033">
    <property type="protein sequence ID" value="GMN50319.1"/>
    <property type="molecule type" value="Genomic_DNA"/>
</dbReference>
<evidence type="ECO:0000256" key="1">
    <source>
        <dbReference type="SAM" id="MobiDB-lite"/>
    </source>
</evidence>
<evidence type="ECO:0000313" key="3">
    <source>
        <dbReference type="EMBL" id="GMN50319.1"/>
    </source>
</evidence>
<dbReference type="InterPro" id="IPR044822">
    <property type="entry name" value="Myb_DNA-bind_4"/>
</dbReference>
<dbReference type="Proteomes" id="UP001187192">
    <property type="component" value="Unassembled WGS sequence"/>
</dbReference>